<dbReference type="Proteomes" id="UP001479436">
    <property type="component" value="Unassembled WGS sequence"/>
</dbReference>
<protein>
    <submittedName>
        <fullName evidence="1">Uncharacterized protein</fullName>
    </submittedName>
</protein>
<proteinExistence type="predicted"/>
<accession>A0ABR2WI20</accession>
<evidence type="ECO:0000313" key="1">
    <source>
        <dbReference type="EMBL" id="KAK9761143.1"/>
    </source>
</evidence>
<comment type="caution">
    <text evidence="1">The sequence shown here is derived from an EMBL/GenBank/DDBJ whole genome shotgun (WGS) entry which is preliminary data.</text>
</comment>
<evidence type="ECO:0000313" key="2">
    <source>
        <dbReference type="Proteomes" id="UP001479436"/>
    </source>
</evidence>
<organism evidence="1 2">
    <name type="scientific">Basidiobolus ranarum</name>
    <dbReference type="NCBI Taxonomy" id="34480"/>
    <lineage>
        <taxon>Eukaryota</taxon>
        <taxon>Fungi</taxon>
        <taxon>Fungi incertae sedis</taxon>
        <taxon>Zoopagomycota</taxon>
        <taxon>Entomophthoromycotina</taxon>
        <taxon>Basidiobolomycetes</taxon>
        <taxon>Basidiobolales</taxon>
        <taxon>Basidiobolaceae</taxon>
        <taxon>Basidiobolus</taxon>
    </lineage>
</organism>
<gene>
    <name evidence="1" type="ORF">K7432_014162</name>
</gene>
<name>A0ABR2WI20_9FUNG</name>
<sequence>MALTPNTISPVEPVNSNNQVALSRCKKLVRFSRFEKVFLTHSADEYDRRSIFASQHPVQHTQLFQTPCY</sequence>
<dbReference type="EMBL" id="JASJQH010001538">
    <property type="protein sequence ID" value="KAK9761143.1"/>
    <property type="molecule type" value="Genomic_DNA"/>
</dbReference>
<keyword evidence="2" id="KW-1185">Reference proteome</keyword>
<reference evidence="1 2" key="1">
    <citation type="submission" date="2023-04" db="EMBL/GenBank/DDBJ databases">
        <title>Genome of Basidiobolus ranarum AG-B5.</title>
        <authorList>
            <person name="Stajich J.E."/>
            <person name="Carter-House D."/>
            <person name="Gryganskyi A."/>
        </authorList>
    </citation>
    <scope>NUCLEOTIDE SEQUENCE [LARGE SCALE GENOMIC DNA]</scope>
    <source>
        <strain evidence="1 2">AG-B5</strain>
    </source>
</reference>